<dbReference type="Pfam" id="PF08974">
    <property type="entry name" value="DUF1877"/>
    <property type="match status" value="1"/>
</dbReference>
<dbReference type="Gene3D" id="3.40.1760.10">
    <property type="entry name" value="YfbM-like super family"/>
    <property type="match status" value="1"/>
</dbReference>
<gene>
    <name evidence="1" type="ORF">GCM10009663_66370</name>
</gene>
<protein>
    <recommendedName>
        <fullName evidence="3">DUF1877 family protein</fullName>
    </recommendedName>
</protein>
<reference evidence="1 2" key="1">
    <citation type="journal article" date="2019" name="Int. J. Syst. Evol. Microbiol.">
        <title>The Global Catalogue of Microorganisms (GCM) 10K type strain sequencing project: providing services to taxonomists for standard genome sequencing and annotation.</title>
        <authorList>
            <consortium name="The Broad Institute Genomics Platform"/>
            <consortium name="The Broad Institute Genome Sequencing Center for Infectious Disease"/>
            <person name="Wu L."/>
            <person name="Ma J."/>
        </authorList>
    </citation>
    <scope>NUCLEOTIDE SEQUENCE [LARGE SCALE GENOMIC DNA]</scope>
    <source>
        <strain evidence="1 2">JCM 13002</strain>
    </source>
</reference>
<evidence type="ECO:0000313" key="1">
    <source>
        <dbReference type="EMBL" id="GAA1116907.1"/>
    </source>
</evidence>
<evidence type="ECO:0000313" key="2">
    <source>
        <dbReference type="Proteomes" id="UP001499987"/>
    </source>
</evidence>
<accession>A0ABN1U6P8</accession>
<proteinExistence type="predicted"/>
<sequence length="163" mass="17715">MGCRGVHFALTAEQAERLLAAGDDRAVLAEVAGIEEAWDTDHLAETDKAWDAIHRCLADGTLSYDGGDHPLSHAVLGGLPLYDGDDHVVVLTTPQEVADVAAALAGIDESRLRERFFALDPEDYDGARDEEDFGYTRYWFGELRAFFARAAADGRGAVFTVSQ</sequence>
<name>A0ABN1U6P8_9ACTN</name>
<dbReference type="InterPro" id="IPR035944">
    <property type="entry name" value="YfbM-like_sf"/>
</dbReference>
<dbReference type="SUPFAM" id="SSF111069">
    <property type="entry name" value="Hypothetical protein yfbM"/>
    <property type="match status" value="1"/>
</dbReference>
<evidence type="ECO:0008006" key="3">
    <source>
        <dbReference type="Google" id="ProtNLM"/>
    </source>
</evidence>
<comment type="caution">
    <text evidence="1">The sequence shown here is derived from an EMBL/GenBank/DDBJ whole genome shotgun (WGS) entry which is preliminary data.</text>
</comment>
<organism evidence="1 2">
    <name type="scientific">Kitasatospora arboriphila</name>
    <dbReference type="NCBI Taxonomy" id="258052"/>
    <lineage>
        <taxon>Bacteria</taxon>
        <taxon>Bacillati</taxon>
        <taxon>Actinomycetota</taxon>
        <taxon>Actinomycetes</taxon>
        <taxon>Kitasatosporales</taxon>
        <taxon>Streptomycetaceae</taxon>
        <taxon>Kitasatospora</taxon>
    </lineage>
</organism>
<dbReference type="InterPro" id="IPR015068">
    <property type="entry name" value="DUF1877"/>
</dbReference>
<keyword evidence="2" id="KW-1185">Reference proteome</keyword>
<dbReference type="Proteomes" id="UP001499987">
    <property type="component" value="Unassembled WGS sequence"/>
</dbReference>
<dbReference type="EMBL" id="BAAALD010000101">
    <property type="protein sequence ID" value="GAA1116907.1"/>
    <property type="molecule type" value="Genomic_DNA"/>
</dbReference>
<dbReference type="RefSeq" id="WP_344627416.1">
    <property type="nucleotide sequence ID" value="NZ_BAAALD010000101.1"/>
</dbReference>